<name>A0A7X2IRE4_9BURK</name>
<evidence type="ECO:0000313" key="9">
    <source>
        <dbReference type="EMBL" id="MRV74138.1"/>
    </source>
</evidence>
<keyword evidence="2" id="KW-1003">Cell membrane</keyword>
<keyword evidence="4 6" id="KW-1133">Transmembrane helix</keyword>
<evidence type="ECO:0000256" key="4">
    <source>
        <dbReference type="ARBA" id="ARBA00022989"/>
    </source>
</evidence>
<feature type="transmembrane region" description="Helical" evidence="6">
    <location>
        <begin position="388"/>
        <end position="409"/>
    </location>
</feature>
<accession>A0A7X2IRE4</accession>
<gene>
    <name evidence="9" type="ORF">GJ700_20730</name>
</gene>
<keyword evidence="5 6" id="KW-0472">Membrane</keyword>
<keyword evidence="3 6" id="KW-0812">Transmembrane</keyword>
<feature type="transmembrane region" description="Helical" evidence="6">
    <location>
        <begin position="461"/>
        <end position="485"/>
    </location>
</feature>
<comment type="caution">
    <text evidence="9">The sequence shown here is derived from an EMBL/GenBank/DDBJ whole genome shotgun (WGS) entry which is preliminary data.</text>
</comment>
<dbReference type="InterPro" id="IPR003838">
    <property type="entry name" value="ABC3_permease_C"/>
</dbReference>
<dbReference type="EMBL" id="WKJJ01000013">
    <property type="protein sequence ID" value="MRV74138.1"/>
    <property type="molecule type" value="Genomic_DNA"/>
</dbReference>
<evidence type="ECO:0000259" key="8">
    <source>
        <dbReference type="Pfam" id="PF12704"/>
    </source>
</evidence>
<evidence type="ECO:0000256" key="6">
    <source>
        <dbReference type="SAM" id="Phobius"/>
    </source>
</evidence>
<feature type="transmembrane region" description="Helical" evidence="6">
    <location>
        <begin position="691"/>
        <end position="711"/>
    </location>
</feature>
<protein>
    <submittedName>
        <fullName evidence="9">FtsX-like permease family protein</fullName>
    </submittedName>
</protein>
<evidence type="ECO:0000256" key="5">
    <source>
        <dbReference type="ARBA" id="ARBA00023136"/>
    </source>
</evidence>
<evidence type="ECO:0000256" key="1">
    <source>
        <dbReference type="ARBA" id="ARBA00004651"/>
    </source>
</evidence>
<evidence type="ECO:0000256" key="2">
    <source>
        <dbReference type="ARBA" id="ARBA00022475"/>
    </source>
</evidence>
<evidence type="ECO:0000256" key="3">
    <source>
        <dbReference type="ARBA" id="ARBA00022692"/>
    </source>
</evidence>
<feature type="transmembrane region" description="Helical" evidence="6">
    <location>
        <begin position="253"/>
        <end position="277"/>
    </location>
</feature>
<feature type="domain" description="MacB-like periplasmic core" evidence="8">
    <location>
        <begin position="21"/>
        <end position="218"/>
    </location>
</feature>
<feature type="transmembrane region" description="Helical" evidence="6">
    <location>
        <begin position="298"/>
        <end position="323"/>
    </location>
</feature>
<evidence type="ECO:0000313" key="10">
    <source>
        <dbReference type="Proteomes" id="UP000446768"/>
    </source>
</evidence>
<proteinExistence type="predicted"/>
<dbReference type="InterPro" id="IPR038766">
    <property type="entry name" value="Membrane_comp_ABC_pdt"/>
</dbReference>
<comment type="subcellular location">
    <subcellularLocation>
        <location evidence="1">Cell membrane</location>
        <topology evidence="1">Multi-pass membrane protein</topology>
    </subcellularLocation>
</comment>
<dbReference type="Pfam" id="PF12704">
    <property type="entry name" value="MacB_PCD"/>
    <property type="match status" value="1"/>
</dbReference>
<evidence type="ECO:0000259" key="7">
    <source>
        <dbReference type="Pfam" id="PF02687"/>
    </source>
</evidence>
<dbReference type="Pfam" id="PF02687">
    <property type="entry name" value="FtsX"/>
    <property type="match status" value="2"/>
</dbReference>
<dbReference type="PANTHER" id="PTHR30287">
    <property type="entry name" value="MEMBRANE COMPONENT OF PREDICTED ABC SUPERFAMILY METABOLITE UPTAKE TRANSPORTER"/>
    <property type="match status" value="1"/>
</dbReference>
<dbReference type="InterPro" id="IPR025857">
    <property type="entry name" value="MacB_PCD"/>
</dbReference>
<sequence length="815" mass="84445">MFRLAFNMALRDWRAGELRLLLAALVLSVAAISAVGFFADRLRAGMLRDSAQLLAADITVSSDLPLAPAWRAEAHRLDLRTAATSAMAGMASAGGNATLVSLKAVEPEYPLRGAVQLQGADGVTRTVQGGPARGEAWIDAAVAARLDTGIGRQLHIGAADFTVTGVIAVEPDRRPSPVSIAPRAMIAAADLPATDVMQPGVRARYTLLAAGAPDAVAAFLRHVKAANDPGVTVQTAQDAGRDLADILDKVRSFMSLAGVLAAILAAVAIAMAARRYLLRHLDACAMLRCLGLREGQVLALHVVEFALVGIAGGLLGVALGYASHVALLHWLRGMLPAGLPAPGWLPAVQGFVAAQVALAGFALPALLQMKGVPHVRLLRRETVAPRGATVAAFALGGATFAGLLLWTAGDAMLGLGAALGVLAAGGVFAACAWLALAALGRLRPGSAATAWGLATVSLRRHAGATVAQAVSLAIGLMALLLLTVVRGDLQAAWRASVPAGAANQLVFNIQPDQRDAVARRLGPYGAPALHPSIRGRLLEVNGKPVDGEDRGVAEVEMSSGAALPAASTVAQGQWFAPGDRAPQVSVGEQAAQRFNLKLGDTLVFDIGGLPLQAKVTSIRKIDWRRRTPSFDFFVNPAAAEDLPATYVAMFHAPDGDRAVGALARDYPNVSVIDIGYVIRQMQRVLEQATSAVEFLFVFTLAAGLLVLYAALAGSQDARTGQAALLRALGATRGRLSRAQAIELALTGALAGLLAAAGASIGGWALAHGIFDLTWGWPPMVWPVGIAAGMVCALAGGWPGLRHVLNQPPLQSLRQC</sequence>
<dbReference type="Proteomes" id="UP000446768">
    <property type="component" value="Unassembled WGS sequence"/>
</dbReference>
<feature type="domain" description="ABC3 transporter permease C-terminal" evidence="7">
    <location>
        <begin position="694"/>
        <end position="808"/>
    </location>
</feature>
<feature type="transmembrane region" description="Helical" evidence="6">
    <location>
        <begin position="778"/>
        <end position="800"/>
    </location>
</feature>
<keyword evidence="10" id="KW-1185">Reference proteome</keyword>
<dbReference type="AlphaFoldDB" id="A0A7X2IRE4"/>
<dbReference type="GO" id="GO:0005886">
    <property type="term" value="C:plasma membrane"/>
    <property type="evidence" value="ECO:0007669"/>
    <property type="project" value="UniProtKB-SubCell"/>
</dbReference>
<dbReference type="PANTHER" id="PTHR30287:SF1">
    <property type="entry name" value="INNER MEMBRANE PROTEIN"/>
    <property type="match status" value="1"/>
</dbReference>
<organism evidence="9 10">
    <name type="scientific">Pseudoduganella rivuli</name>
    <dbReference type="NCBI Taxonomy" id="2666085"/>
    <lineage>
        <taxon>Bacteria</taxon>
        <taxon>Pseudomonadati</taxon>
        <taxon>Pseudomonadota</taxon>
        <taxon>Betaproteobacteria</taxon>
        <taxon>Burkholderiales</taxon>
        <taxon>Oxalobacteraceae</taxon>
        <taxon>Telluria group</taxon>
        <taxon>Pseudoduganella</taxon>
    </lineage>
</organism>
<dbReference type="RefSeq" id="WP_154377425.1">
    <property type="nucleotide sequence ID" value="NZ_WKJJ01000013.1"/>
</dbReference>
<feature type="transmembrane region" description="Helical" evidence="6">
    <location>
        <begin position="415"/>
        <end position="440"/>
    </location>
</feature>
<feature type="transmembrane region" description="Helical" evidence="6">
    <location>
        <begin position="343"/>
        <end position="367"/>
    </location>
</feature>
<feature type="domain" description="ABC3 transporter permease C-terminal" evidence="7">
    <location>
        <begin position="256"/>
        <end position="365"/>
    </location>
</feature>
<reference evidence="9 10" key="1">
    <citation type="submission" date="2019-11" db="EMBL/GenBank/DDBJ databases">
        <title>Novel species isolated from a subtropical stream in China.</title>
        <authorList>
            <person name="Lu H."/>
        </authorList>
    </citation>
    <scope>NUCLEOTIDE SEQUENCE [LARGE SCALE GENOMIC DNA]</scope>
    <source>
        <strain evidence="9 10">FT92W</strain>
    </source>
</reference>
<feature type="transmembrane region" description="Helical" evidence="6">
    <location>
        <begin position="743"/>
        <end position="766"/>
    </location>
</feature>